<keyword evidence="2" id="KW-0677">Repeat</keyword>
<dbReference type="AlphaFoldDB" id="A0A3P7NEL8"/>
<dbReference type="Proteomes" id="UP000271098">
    <property type="component" value="Unassembled WGS sequence"/>
</dbReference>
<dbReference type="PANTHER" id="PTHR24205:SF16">
    <property type="entry name" value="GH01042P-RELATED"/>
    <property type="match status" value="1"/>
</dbReference>
<dbReference type="EMBL" id="UYRT01085006">
    <property type="protein sequence ID" value="VDN29571.1"/>
    <property type="molecule type" value="Genomic_DNA"/>
</dbReference>
<evidence type="ECO:0000259" key="6">
    <source>
        <dbReference type="PROSITE" id="PS50023"/>
    </source>
</evidence>
<proteinExistence type="predicted"/>
<dbReference type="GO" id="GO:0003712">
    <property type="term" value="F:transcription coregulator activity"/>
    <property type="evidence" value="ECO:0007669"/>
    <property type="project" value="TreeGrafter"/>
</dbReference>
<dbReference type="PROSITE" id="PS00478">
    <property type="entry name" value="LIM_DOMAIN_1"/>
    <property type="match status" value="1"/>
</dbReference>
<keyword evidence="1 5" id="KW-0479">Metal-binding</keyword>
<gene>
    <name evidence="7" type="ORF">GPUH_LOCUS17310</name>
</gene>
<dbReference type="InterPro" id="IPR001781">
    <property type="entry name" value="Znf_LIM"/>
</dbReference>
<dbReference type="Gene3D" id="2.10.110.10">
    <property type="entry name" value="Cysteine Rich Protein"/>
    <property type="match status" value="2"/>
</dbReference>
<evidence type="ECO:0000256" key="2">
    <source>
        <dbReference type="ARBA" id="ARBA00022737"/>
    </source>
</evidence>
<protein>
    <recommendedName>
        <fullName evidence="6">LIM zinc-binding domain-containing protein</fullName>
    </recommendedName>
</protein>
<dbReference type="SMART" id="SM00132">
    <property type="entry name" value="LIM"/>
    <property type="match status" value="2"/>
</dbReference>
<organism evidence="7 8">
    <name type="scientific">Gongylonema pulchrum</name>
    <dbReference type="NCBI Taxonomy" id="637853"/>
    <lineage>
        <taxon>Eukaryota</taxon>
        <taxon>Metazoa</taxon>
        <taxon>Ecdysozoa</taxon>
        <taxon>Nematoda</taxon>
        <taxon>Chromadorea</taxon>
        <taxon>Rhabditida</taxon>
        <taxon>Spirurina</taxon>
        <taxon>Spiruromorpha</taxon>
        <taxon>Spiruroidea</taxon>
        <taxon>Gongylonematidae</taxon>
        <taxon>Gongylonema</taxon>
    </lineage>
</organism>
<evidence type="ECO:0000256" key="5">
    <source>
        <dbReference type="PROSITE-ProRule" id="PRU00125"/>
    </source>
</evidence>
<dbReference type="CDD" id="cd08368">
    <property type="entry name" value="LIM"/>
    <property type="match status" value="1"/>
</dbReference>
<dbReference type="PROSITE" id="PS50023">
    <property type="entry name" value="LIM_DOMAIN_2"/>
    <property type="match status" value="1"/>
</dbReference>
<name>A0A3P7NEL8_9BILA</name>
<dbReference type="GO" id="GO:0030018">
    <property type="term" value="C:Z disc"/>
    <property type="evidence" value="ECO:0007669"/>
    <property type="project" value="TreeGrafter"/>
</dbReference>
<dbReference type="SUPFAM" id="SSF57716">
    <property type="entry name" value="Glucocorticoid receptor-like (DNA-binding domain)"/>
    <property type="match status" value="2"/>
</dbReference>
<keyword evidence="3 5" id="KW-0862">Zinc</keyword>
<keyword evidence="4 5" id="KW-0440">LIM domain</keyword>
<sequence>MFRKETLFAEPVGPEGLIANNCVWHPDHFRCSRCAAVITRDYYMHEGDVMCPGCILQPPGPCDKCGYAIAETYLEAMDHVWHQKCFLCYGCKKPFPSAKYWLLDGQPYDNDCYWGARLNGYCPAK</sequence>
<dbReference type="Pfam" id="PF00412">
    <property type="entry name" value="LIM"/>
    <property type="match status" value="2"/>
</dbReference>
<keyword evidence="8" id="KW-1185">Reference proteome</keyword>
<dbReference type="PANTHER" id="PTHR24205">
    <property type="entry name" value="FOUR AND A HALF LIM DOMAINS PROTEIN"/>
    <property type="match status" value="1"/>
</dbReference>
<evidence type="ECO:0000313" key="7">
    <source>
        <dbReference type="EMBL" id="VDN29571.1"/>
    </source>
</evidence>
<dbReference type="GO" id="GO:0005634">
    <property type="term" value="C:nucleus"/>
    <property type="evidence" value="ECO:0007669"/>
    <property type="project" value="TreeGrafter"/>
</dbReference>
<accession>A0A3P7NEL8</accession>
<evidence type="ECO:0000256" key="1">
    <source>
        <dbReference type="ARBA" id="ARBA00022723"/>
    </source>
</evidence>
<dbReference type="GO" id="GO:0046872">
    <property type="term" value="F:metal ion binding"/>
    <property type="evidence" value="ECO:0007669"/>
    <property type="project" value="UniProtKB-KW"/>
</dbReference>
<reference evidence="7 8" key="1">
    <citation type="submission" date="2018-11" db="EMBL/GenBank/DDBJ databases">
        <authorList>
            <consortium name="Pathogen Informatics"/>
        </authorList>
    </citation>
    <scope>NUCLEOTIDE SEQUENCE [LARGE SCALE GENOMIC DNA]</scope>
</reference>
<feature type="domain" description="LIM zinc-binding" evidence="6">
    <location>
        <begin position="60"/>
        <end position="119"/>
    </location>
</feature>
<evidence type="ECO:0000256" key="3">
    <source>
        <dbReference type="ARBA" id="ARBA00022833"/>
    </source>
</evidence>
<evidence type="ECO:0000313" key="8">
    <source>
        <dbReference type="Proteomes" id="UP000271098"/>
    </source>
</evidence>
<evidence type="ECO:0000256" key="4">
    <source>
        <dbReference type="ARBA" id="ARBA00023038"/>
    </source>
</evidence>
<dbReference type="OrthoDB" id="1112565at2759"/>